<comment type="caution">
    <text evidence="3">The sequence shown here is derived from an EMBL/GenBank/DDBJ whole genome shotgun (WGS) entry which is preliminary data.</text>
</comment>
<dbReference type="InterPro" id="IPR011990">
    <property type="entry name" value="TPR-like_helical_dom_sf"/>
</dbReference>
<dbReference type="PROSITE" id="PS51375">
    <property type="entry name" value="PPR"/>
    <property type="match status" value="1"/>
</dbReference>
<dbReference type="AlphaFoldDB" id="A0AA38F3V4"/>
<dbReference type="EMBL" id="JAHRHJ020003813">
    <property type="protein sequence ID" value="KAH9288608.1"/>
    <property type="molecule type" value="Genomic_DNA"/>
</dbReference>
<name>A0AA38F3V4_TAXCH</name>
<protein>
    <recommendedName>
        <fullName evidence="5">Pentatricopeptide repeat-containing protein</fullName>
    </recommendedName>
</protein>
<keyword evidence="4" id="KW-1185">Reference proteome</keyword>
<dbReference type="FunFam" id="1.25.40.10:FF:000073">
    <property type="entry name" value="Pentatricopeptide repeat-containing protein chloroplastic"/>
    <property type="match status" value="1"/>
</dbReference>
<proteinExistence type="predicted"/>
<dbReference type="Pfam" id="PF13041">
    <property type="entry name" value="PPR_2"/>
    <property type="match status" value="1"/>
</dbReference>
<evidence type="ECO:0000256" key="2">
    <source>
        <dbReference type="PROSITE-ProRule" id="PRU00708"/>
    </source>
</evidence>
<evidence type="ECO:0000256" key="1">
    <source>
        <dbReference type="ARBA" id="ARBA00022737"/>
    </source>
</evidence>
<feature type="non-terminal residue" evidence="3">
    <location>
        <position position="1"/>
    </location>
</feature>
<dbReference type="Proteomes" id="UP000824469">
    <property type="component" value="Unassembled WGS sequence"/>
</dbReference>
<keyword evidence="1" id="KW-0677">Repeat</keyword>
<feature type="repeat" description="PPR" evidence="2">
    <location>
        <begin position="106"/>
        <end position="140"/>
    </location>
</feature>
<dbReference type="GO" id="GO:0009451">
    <property type="term" value="P:RNA modification"/>
    <property type="evidence" value="ECO:0007669"/>
    <property type="project" value="InterPro"/>
</dbReference>
<dbReference type="GO" id="GO:0003723">
    <property type="term" value="F:RNA binding"/>
    <property type="evidence" value="ECO:0007669"/>
    <property type="project" value="InterPro"/>
</dbReference>
<gene>
    <name evidence="3" type="ORF">KI387_032725</name>
</gene>
<dbReference type="InterPro" id="IPR002885">
    <property type="entry name" value="PPR_rpt"/>
</dbReference>
<dbReference type="NCBIfam" id="TIGR00756">
    <property type="entry name" value="PPR"/>
    <property type="match status" value="2"/>
</dbReference>
<organism evidence="3 4">
    <name type="scientific">Taxus chinensis</name>
    <name type="common">Chinese yew</name>
    <name type="synonym">Taxus wallichiana var. chinensis</name>
    <dbReference type="NCBI Taxonomy" id="29808"/>
    <lineage>
        <taxon>Eukaryota</taxon>
        <taxon>Viridiplantae</taxon>
        <taxon>Streptophyta</taxon>
        <taxon>Embryophyta</taxon>
        <taxon>Tracheophyta</taxon>
        <taxon>Spermatophyta</taxon>
        <taxon>Pinopsida</taxon>
        <taxon>Pinidae</taxon>
        <taxon>Conifers II</taxon>
        <taxon>Cupressales</taxon>
        <taxon>Taxaceae</taxon>
        <taxon>Taxus</taxon>
    </lineage>
</organism>
<evidence type="ECO:0000313" key="4">
    <source>
        <dbReference type="Proteomes" id="UP000824469"/>
    </source>
</evidence>
<dbReference type="PANTHER" id="PTHR24015:SF548">
    <property type="entry name" value="OS08G0340900 PROTEIN"/>
    <property type="match status" value="1"/>
</dbReference>
<evidence type="ECO:0000313" key="3">
    <source>
        <dbReference type="EMBL" id="KAH9288608.1"/>
    </source>
</evidence>
<reference evidence="3 4" key="1">
    <citation type="journal article" date="2021" name="Nat. Plants">
        <title>The Taxus genome provides insights into paclitaxel biosynthesis.</title>
        <authorList>
            <person name="Xiong X."/>
            <person name="Gou J."/>
            <person name="Liao Q."/>
            <person name="Li Y."/>
            <person name="Zhou Q."/>
            <person name="Bi G."/>
            <person name="Li C."/>
            <person name="Du R."/>
            <person name="Wang X."/>
            <person name="Sun T."/>
            <person name="Guo L."/>
            <person name="Liang H."/>
            <person name="Lu P."/>
            <person name="Wu Y."/>
            <person name="Zhang Z."/>
            <person name="Ro D.K."/>
            <person name="Shang Y."/>
            <person name="Huang S."/>
            <person name="Yan J."/>
        </authorList>
    </citation>
    <scope>NUCLEOTIDE SEQUENCE [LARGE SCALE GENOMIC DNA]</scope>
    <source>
        <strain evidence="3">Ta-2019</strain>
    </source>
</reference>
<evidence type="ECO:0008006" key="5">
    <source>
        <dbReference type="Google" id="ProtNLM"/>
    </source>
</evidence>
<dbReference type="InterPro" id="IPR046960">
    <property type="entry name" value="PPR_At4g14850-like_plant"/>
</dbReference>
<dbReference type="OMA" id="CRINFSA"/>
<accession>A0AA38F3V4</accession>
<sequence>ERKWNCRINFSAIDTLAIKGNPKLDCKEISRNFNKEISTGNSRYAIFLQRCIAVRALIEGKSVHAHIIKAEEEPSIYLLNSLITMYAKCSNINYARHVFDKMSERDVISWNAMIASYSQNGFGEEALYVFRGMQLAGMKYDKYTFVSVVKACASLADVVQGKQVYACVIKYGLESDLFVASAFVDMHAKCGSIKDAR</sequence>
<dbReference type="PANTHER" id="PTHR24015">
    <property type="entry name" value="OS07G0578800 PROTEIN-RELATED"/>
    <property type="match status" value="1"/>
</dbReference>
<feature type="non-terminal residue" evidence="3">
    <location>
        <position position="197"/>
    </location>
</feature>
<dbReference type="Gene3D" id="1.25.40.10">
    <property type="entry name" value="Tetratricopeptide repeat domain"/>
    <property type="match status" value="1"/>
</dbReference>